<reference evidence="4" key="1">
    <citation type="submission" date="2021-01" db="UniProtKB">
        <authorList>
            <consortium name="EnsemblPlants"/>
        </authorList>
    </citation>
    <scope>IDENTIFICATION</scope>
</reference>
<name>A0A7N0RHP7_KALFE</name>
<feature type="compositionally biased region" description="Basic and acidic residues" evidence="3">
    <location>
        <begin position="1"/>
        <end position="15"/>
    </location>
</feature>
<evidence type="ECO:0000256" key="2">
    <source>
        <dbReference type="ARBA" id="ARBA00022490"/>
    </source>
</evidence>
<proteinExistence type="predicted"/>
<keyword evidence="5" id="KW-1185">Reference proteome</keyword>
<accession>A0A7N0RHP7</accession>
<evidence type="ECO:0000313" key="5">
    <source>
        <dbReference type="Proteomes" id="UP000594263"/>
    </source>
</evidence>
<dbReference type="GO" id="GO:0033962">
    <property type="term" value="P:P-body assembly"/>
    <property type="evidence" value="ECO:0007669"/>
    <property type="project" value="TreeGrafter"/>
</dbReference>
<dbReference type="PANTHER" id="PTHR21551">
    <property type="entry name" value="TOPOISOMERASE II-ASSOCIATED PROTEIN PAT1"/>
    <property type="match status" value="1"/>
</dbReference>
<keyword evidence="2" id="KW-0963">Cytoplasm</keyword>
<protein>
    <submittedName>
        <fullName evidence="4">Uncharacterized protein</fullName>
    </submittedName>
</protein>
<dbReference type="EnsemblPlants" id="Kaladp0011s0501.1.v1.1">
    <property type="protein sequence ID" value="Kaladp0011s0501.1.v1.1"/>
    <property type="gene ID" value="Kaladp0011s0501.v1.1"/>
</dbReference>
<dbReference type="InterPro" id="IPR039900">
    <property type="entry name" value="Pat1-like"/>
</dbReference>
<sequence>MEGFDNRVHNQDPPDHPQFSTDSAGNALFDASQYAFFGNDAVDEVELGGLEEEDDDHNTAAIGFNDEEYLLDKKEVGFLQSVSDVDELATNLSMMNSEFNESRGIGVSADKEASRDTAETTANLARVIASTVNGMDLGALSACLAAAVYSAEQPPFRPIGSLAGDGASIILKSILQRATDLLTDPRASGAYNAANRALWQASFDEFFGLLTAYCINKYDTVMQTVLMRGAPVCSLLGSDAASVINKEIPVDLLRASLPHTNEQQRKVLLDFARRSMPQTEQVD</sequence>
<dbReference type="Gramene" id="Kaladp0011s0501.1.v1.1">
    <property type="protein sequence ID" value="Kaladp0011s0501.1.v1.1"/>
    <property type="gene ID" value="Kaladp0011s0501.v1.1"/>
</dbReference>
<dbReference type="PANTHER" id="PTHR21551:SF0">
    <property type="entry name" value="PROTEIN ASSOCIATED WITH TOPO II RELATED-1, ISOFORM A"/>
    <property type="match status" value="1"/>
</dbReference>
<dbReference type="AlphaFoldDB" id="A0A7N0RHP7"/>
<dbReference type="GO" id="GO:0003723">
    <property type="term" value="F:RNA binding"/>
    <property type="evidence" value="ECO:0007669"/>
    <property type="project" value="TreeGrafter"/>
</dbReference>
<dbReference type="Proteomes" id="UP000594263">
    <property type="component" value="Unplaced"/>
</dbReference>
<evidence type="ECO:0000256" key="1">
    <source>
        <dbReference type="ARBA" id="ARBA00004201"/>
    </source>
</evidence>
<dbReference type="GO" id="GO:0000932">
    <property type="term" value="C:P-body"/>
    <property type="evidence" value="ECO:0007669"/>
    <property type="project" value="UniProtKB-SubCell"/>
</dbReference>
<comment type="subcellular location">
    <subcellularLocation>
        <location evidence="1">Cytoplasm</location>
        <location evidence="1">P-body</location>
    </subcellularLocation>
</comment>
<evidence type="ECO:0000256" key="3">
    <source>
        <dbReference type="SAM" id="MobiDB-lite"/>
    </source>
</evidence>
<organism evidence="4 5">
    <name type="scientific">Kalanchoe fedtschenkoi</name>
    <name type="common">Lavender scallops</name>
    <name type="synonym">South American air plant</name>
    <dbReference type="NCBI Taxonomy" id="63787"/>
    <lineage>
        <taxon>Eukaryota</taxon>
        <taxon>Viridiplantae</taxon>
        <taxon>Streptophyta</taxon>
        <taxon>Embryophyta</taxon>
        <taxon>Tracheophyta</taxon>
        <taxon>Spermatophyta</taxon>
        <taxon>Magnoliopsida</taxon>
        <taxon>eudicotyledons</taxon>
        <taxon>Gunneridae</taxon>
        <taxon>Pentapetalae</taxon>
        <taxon>Saxifragales</taxon>
        <taxon>Crassulaceae</taxon>
        <taxon>Kalanchoe</taxon>
    </lineage>
</organism>
<feature type="region of interest" description="Disordered" evidence="3">
    <location>
        <begin position="1"/>
        <end position="24"/>
    </location>
</feature>
<evidence type="ECO:0000313" key="4">
    <source>
        <dbReference type="EnsemblPlants" id="Kaladp0011s0501.1.v1.1"/>
    </source>
</evidence>
<dbReference type="GO" id="GO:0000290">
    <property type="term" value="P:deadenylation-dependent decapping of nuclear-transcribed mRNA"/>
    <property type="evidence" value="ECO:0007669"/>
    <property type="project" value="InterPro"/>
</dbReference>